<dbReference type="Pfam" id="PF17667">
    <property type="entry name" value="Pkinase_fungal"/>
    <property type="match status" value="2"/>
</dbReference>
<keyword evidence="4" id="KW-1185">Reference proteome</keyword>
<dbReference type="AlphaFoldDB" id="A0A4V3XJ31"/>
<evidence type="ECO:0000313" key="3">
    <source>
        <dbReference type="EMBL" id="THH31483.1"/>
    </source>
</evidence>
<dbReference type="SUPFAM" id="SSF56112">
    <property type="entry name" value="Protein kinase-like (PK-like)"/>
    <property type="match status" value="1"/>
</dbReference>
<name>A0A4V3XJ31_9APHY</name>
<feature type="compositionally biased region" description="Low complexity" evidence="1">
    <location>
        <begin position="18"/>
        <end position="29"/>
    </location>
</feature>
<dbReference type="EMBL" id="SGPM01000046">
    <property type="protein sequence ID" value="THH31483.1"/>
    <property type="molecule type" value="Genomic_DNA"/>
</dbReference>
<dbReference type="GO" id="GO:0004672">
    <property type="term" value="F:protein kinase activity"/>
    <property type="evidence" value="ECO:0007669"/>
    <property type="project" value="InterPro"/>
</dbReference>
<dbReference type="GO" id="GO:0005524">
    <property type="term" value="F:ATP binding"/>
    <property type="evidence" value="ECO:0007669"/>
    <property type="project" value="InterPro"/>
</dbReference>
<feature type="compositionally biased region" description="Low complexity" evidence="1">
    <location>
        <begin position="1"/>
        <end position="10"/>
    </location>
</feature>
<dbReference type="PROSITE" id="PS50011">
    <property type="entry name" value="PROTEIN_KINASE_DOM"/>
    <property type="match status" value="1"/>
</dbReference>
<comment type="caution">
    <text evidence="3">The sequence shown here is derived from an EMBL/GenBank/DDBJ whole genome shotgun (WGS) entry which is preliminary data.</text>
</comment>
<dbReference type="InterPro" id="IPR040976">
    <property type="entry name" value="Pkinase_fungal"/>
</dbReference>
<proteinExistence type="predicted"/>
<dbReference type="PANTHER" id="PTHR38248">
    <property type="entry name" value="FUNK1 6"/>
    <property type="match status" value="1"/>
</dbReference>
<reference evidence="3 4" key="1">
    <citation type="submission" date="2019-02" db="EMBL/GenBank/DDBJ databases">
        <title>Genome sequencing of the rare red list fungi Antrodiella citrinella (Flaviporus citrinellus).</title>
        <authorList>
            <person name="Buettner E."/>
            <person name="Kellner H."/>
        </authorList>
    </citation>
    <scope>NUCLEOTIDE SEQUENCE [LARGE SCALE GENOMIC DNA]</scope>
    <source>
        <strain evidence="3 4">DSM 108506</strain>
    </source>
</reference>
<gene>
    <name evidence="3" type="ORF">EUX98_g2711</name>
</gene>
<dbReference type="InterPro" id="IPR011009">
    <property type="entry name" value="Kinase-like_dom_sf"/>
</dbReference>
<evidence type="ECO:0000313" key="4">
    <source>
        <dbReference type="Proteomes" id="UP000308730"/>
    </source>
</evidence>
<dbReference type="Proteomes" id="UP000308730">
    <property type="component" value="Unassembled WGS sequence"/>
</dbReference>
<dbReference type="PANTHER" id="PTHR38248:SF2">
    <property type="entry name" value="FUNK1 11"/>
    <property type="match status" value="1"/>
</dbReference>
<sequence length="704" mass="80219">MSSFSSSSIHDSYDSSDESLGSRSSTFSRPPSPPPHVPSLSPSEVRETQLLFQGRVVREVPVLDIVREAWRFQPSAICLRPFSSPPITISHVLLQAYGDAIAPAVYVKAFLDIILSIHKQLALAKGRFPFGYFKQHTKAGVREPEIVFGTQKKDTWNTMGAWVHVSKEIYHDYALEEDICLDVDEFKELGLYDNVEHHVQRVRRVNFVVDASIATQIPRLPPSSRLLDKAEIIPAMHTKSMLTHGIRVFATGMAVQETTVTVYYGDHSGLMKSASFDFIDEPELLVLVVAALSNAHERALGFHPCIRLGIDTVTASLATSTLHFNAAYELDGNLSKKWNWEVKQVRGKPLQLFNHQHVLGKRTNVVPIRMAAVRNNVVNPLYTGNTGLVMKTYWPKEKHVSEDHVHRVLYAKLRNKPHVRQHIASLVCSVKASMGQLGLPRAFLGDVEGADCRMFCCMVMTAYRPLASLKTAADFKIVFLNAVRAHHSLWEDAGYLHRDISTGNIMYLEEEGRIRGVLTDFDLARPREDIERDIKFDEYELLSESRMVYVGTRPFVALELLADMSHVQTYRHDLESFFYLLCWHIAAHNPEIAAYDEPIEDWRDEDTLHCISEKGVFLYCRDEKEAIDTVFSRSYEEYDGIIEEWVKPLLRLFRRVGHKLRWEYGLREQEELEDETEEEAAELPNVDFAMFMAAIGENVNWPAA</sequence>
<organism evidence="3 4">
    <name type="scientific">Antrodiella citrinella</name>
    <dbReference type="NCBI Taxonomy" id="2447956"/>
    <lineage>
        <taxon>Eukaryota</taxon>
        <taxon>Fungi</taxon>
        <taxon>Dikarya</taxon>
        <taxon>Basidiomycota</taxon>
        <taxon>Agaricomycotina</taxon>
        <taxon>Agaricomycetes</taxon>
        <taxon>Polyporales</taxon>
        <taxon>Steccherinaceae</taxon>
        <taxon>Antrodiella</taxon>
    </lineage>
</organism>
<feature type="region of interest" description="Disordered" evidence="1">
    <location>
        <begin position="1"/>
        <end position="42"/>
    </location>
</feature>
<protein>
    <recommendedName>
        <fullName evidence="2">Protein kinase domain-containing protein</fullName>
    </recommendedName>
</protein>
<dbReference type="InterPro" id="IPR000719">
    <property type="entry name" value="Prot_kinase_dom"/>
</dbReference>
<dbReference type="Gene3D" id="1.10.510.10">
    <property type="entry name" value="Transferase(Phosphotransferase) domain 1"/>
    <property type="match status" value="1"/>
</dbReference>
<evidence type="ECO:0000256" key="1">
    <source>
        <dbReference type="SAM" id="MobiDB-lite"/>
    </source>
</evidence>
<feature type="domain" description="Protein kinase" evidence="2">
    <location>
        <begin position="328"/>
        <end position="650"/>
    </location>
</feature>
<dbReference type="OrthoDB" id="2797568at2759"/>
<evidence type="ECO:0000259" key="2">
    <source>
        <dbReference type="PROSITE" id="PS50011"/>
    </source>
</evidence>
<accession>A0A4V3XJ31</accession>